<dbReference type="KEGG" id="mbw:MSBRW_0246"/>
<evidence type="ECO:0000259" key="1">
    <source>
        <dbReference type="Pfam" id="PF01609"/>
    </source>
</evidence>
<dbReference type="EMBL" id="CP009526">
    <property type="protein sequence ID" value="AKB49499.1"/>
    <property type="molecule type" value="Genomic_DNA"/>
</dbReference>
<dbReference type="PATRIC" id="fig|1434109.4.peg.279"/>
<proteinExistence type="predicted"/>
<dbReference type="GO" id="GO:0006313">
    <property type="term" value="P:DNA transposition"/>
    <property type="evidence" value="ECO:0007669"/>
    <property type="project" value="InterPro"/>
</dbReference>
<gene>
    <name evidence="2" type="ORF">MSBRW_0246</name>
</gene>
<dbReference type="AlphaFoldDB" id="A0A0E3QIE8"/>
<dbReference type="GO" id="GO:0003677">
    <property type="term" value="F:DNA binding"/>
    <property type="evidence" value="ECO:0007669"/>
    <property type="project" value="InterPro"/>
</dbReference>
<sequence>MHKNFDKKVYNSRSVVETVFSIIKRKFGEIVKARKFYNQVKEIKIEMIVYNIKKIL</sequence>
<evidence type="ECO:0000313" key="2">
    <source>
        <dbReference type="EMBL" id="AKB49499.1"/>
    </source>
</evidence>
<dbReference type="HOGENOM" id="CLU_151090_1_0_2"/>
<dbReference type="InterPro" id="IPR002559">
    <property type="entry name" value="Transposase_11"/>
</dbReference>
<evidence type="ECO:0000313" key="3">
    <source>
        <dbReference type="Proteomes" id="UP000033038"/>
    </source>
</evidence>
<dbReference type="GO" id="GO:0004803">
    <property type="term" value="F:transposase activity"/>
    <property type="evidence" value="ECO:0007669"/>
    <property type="project" value="InterPro"/>
</dbReference>
<dbReference type="GeneID" id="95970903"/>
<organism evidence="2 3">
    <name type="scientific">Methanosarcina barkeri str. Wiesmoor</name>
    <dbReference type="NCBI Taxonomy" id="1434109"/>
    <lineage>
        <taxon>Archaea</taxon>
        <taxon>Methanobacteriati</taxon>
        <taxon>Methanobacteriota</taxon>
        <taxon>Stenosarchaea group</taxon>
        <taxon>Methanomicrobia</taxon>
        <taxon>Methanosarcinales</taxon>
        <taxon>Methanosarcinaceae</taxon>
        <taxon>Methanosarcina</taxon>
    </lineage>
</organism>
<name>A0A0E3QIE8_METBA</name>
<dbReference type="Pfam" id="PF01609">
    <property type="entry name" value="DDE_Tnp_1"/>
    <property type="match status" value="1"/>
</dbReference>
<reference evidence="2 3" key="1">
    <citation type="submission" date="2014-07" db="EMBL/GenBank/DDBJ databases">
        <title>Methanogenic archaea and the global carbon cycle.</title>
        <authorList>
            <person name="Henriksen J.R."/>
            <person name="Luke J."/>
            <person name="Reinhart S."/>
            <person name="Benedict M.N."/>
            <person name="Youngblut N.D."/>
            <person name="Metcalf M.E."/>
            <person name="Whitaker R.J."/>
            <person name="Metcalf W.W."/>
        </authorList>
    </citation>
    <scope>NUCLEOTIDE SEQUENCE [LARGE SCALE GENOMIC DNA]</scope>
    <source>
        <strain evidence="2 3">Wiesmoor</strain>
    </source>
</reference>
<protein>
    <submittedName>
        <fullName evidence="2">Mobile element protein</fullName>
    </submittedName>
</protein>
<dbReference type="RefSeq" id="WP_157209476.1">
    <property type="nucleotide sequence ID" value="NZ_CP009526.1"/>
</dbReference>
<feature type="domain" description="Transposase IS4-like" evidence="1">
    <location>
        <begin position="7"/>
        <end position="52"/>
    </location>
</feature>
<dbReference type="Proteomes" id="UP000033038">
    <property type="component" value="Chromosome"/>
</dbReference>
<accession>A0A0E3QIE8</accession>